<evidence type="ECO:0000256" key="1">
    <source>
        <dbReference type="SAM" id="Coils"/>
    </source>
</evidence>
<reference evidence="2" key="1">
    <citation type="submission" date="2021-02" db="EMBL/GenBank/DDBJ databases">
        <authorList>
            <person name="Nowell W R."/>
        </authorList>
    </citation>
    <scope>NUCLEOTIDE SEQUENCE</scope>
</reference>
<organism evidence="2 3">
    <name type="scientific">Rotaria magnacalcarata</name>
    <dbReference type="NCBI Taxonomy" id="392030"/>
    <lineage>
        <taxon>Eukaryota</taxon>
        <taxon>Metazoa</taxon>
        <taxon>Spiralia</taxon>
        <taxon>Gnathifera</taxon>
        <taxon>Rotifera</taxon>
        <taxon>Eurotatoria</taxon>
        <taxon>Bdelloidea</taxon>
        <taxon>Philodinida</taxon>
        <taxon>Philodinidae</taxon>
        <taxon>Rotaria</taxon>
    </lineage>
</organism>
<feature type="non-terminal residue" evidence="2">
    <location>
        <position position="1"/>
    </location>
</feature>
<evidence type="ECO:0000313" key="2">
    <source>
        <dbReference type="EMBL" id="CAF4573294.1"/>
    </source>
</evidence>
<evidence type="ECO:0000313" key="3">
    <source>
        <dbReference type="Proteomes" id="UP000676336"/>
    </source>
</evidence>
<dbReference type="EMBL" id="CAJOBI010097803">
    <property type="protein sequence ID" value="CAF4573294.1"/>
    <property type="molecule type" value="Genomic_DNA"/>
</dbReference>
<gene>
    <name evidence="2" type="ORF">SMN809_LOCUS37955</name>
</gene>
<keyword evidence="1" id="KW-0175">Coiled coil</keyword>
<dbReference type="AlphaFoldDB" id="A0A8S2YRR3"/>
<protein>
    <submittedName>
        <fullName evidence="2">Uncharacterized protein</fullName>
    </submittedName>
</protein>
<proteinExistence type="predicted"/>
<name>A0A8S2YRR3_9BILA</name>
<comment type="caution">
    <text evidence="2">The sequence shown here is derived from an EMBL/GenBank/DDBJ whole genome shotgun (WGS) entry which is preliminary data.</text>
</comment>
<feature type="coiled-coil region" evidence="1">
    <location>
        <begin position="31"/>
        <end position="58"/>
    </location>
</feature>
<dbReference type="Proteomes" id="UP000676336">
    <property type="component" value="Unassembled WGS sequence"/>
</dbReference>
<accession>A0A8S2YRR3</accession>
<sequence>SDLEEARLHLESEMATNRALQSTVKTFQMDLESTKLQLEDEIEAKAELQKVLIKIQEETRF</sequence>
<feature type="non-terminal residue" evidence="2">
    <location>
        <position position="61"/>
    </location>
</feature>